<dbReference type="PANTHER" id="PTHR33065">
    <property type="entry name" value="OS07G0486400 PROTEIN"/>
    <property type="match status" value="1"/>
</dbReference>
<protein>
    <recommendedName>
        <fullName evidence="2">DUF6598 domain-containing protein</fullName>
    </recommendedName>
</protein>
<evidence type="ECO:0000313" key="3">
    <source>
        <dbReference type="EMBL" id="TVU23865.1"/>
    </source>
</evidence>
<organism evidence="3 4">
    <name type="scientific">Eragrostis curvula</name>
    <name type="common">weeping love grass</name>
    <dbReference type="NCBI Taxonomy" id="38414"/>
    <lineage>
        <taxon>Eukaryota</taxon>
        <taxon>Viridiplantae</taxon>
        <taxon>Streptophyta</taxon>
        <taxon>Embryophyta</taxon>
        <taxon>Tracheophyta</taxon>
        <taxon>Spermatophyta</taxon>
        <taxon>Magnoliopsida</taxon>
        <taxon>Liliopsida</taxon>
        <taxon>Poales</taxon>
        <taxon>Poaceae</taxon>
        <taxon>PACMAD clade</taxon>
        <taxon>Chloridoideae</taxon>
        <taxon>Eragrostideae</taxon>
        <taxon>Eragrostidinae</taxon>
        <taxon>Eragrostis</taxon>
    </lineage>
</organism>
<comment type="caution">
    <text evidence="3">The sequence shown here is derived from an EMBL/GenBank/DDBJ whole genome shotgun (WGS) entry which is preliminary data.</text>
</comment>
<proteinExistence type="predicted"/>
<reference evidence="3 4" key="1">
    <citation type="journal article" date="2019" name="Sci. Rep.">
        <title>A high-quality genome of Eragrostis curvula grass provides insights into Poaceae evolution and supports new strategies to enhance forage quality.</title>
        <authorList>
            <person name="Carballo J."/>
            <person name="Santos B.A.C.M."/>
            <person name="Zappacosta D."/>
            <person name="Garbus I."/>
            <person name="Selva J.P."/>
            <person name="Gallo C.A."/>
            <person name="Diaz A."/>
            <person name="Albertini E."/>
            <person name="Caccamo M."/>
            <person name="Echenique V."/>
        </authorList>
    </citation>
    <scope>NUCLEOTIDE SEQUENCE [LARGE SCALE GENOMIC DNA]</scope>
    <source>
        <strain evidence="4">cv. Victoria</strain>
        <tissue evidence="3">Leaf</tissue>
    </source>
</reference>
<name>A0A5J9UKD4_9POAL</name>
<evidence type="ECO:0000256" key="1">
    <source>
        <dbReference type="SAM" id="MobiDB-lite"/>
    </source>
</evidence>
<dbReference type="OrthoDB" id="655861at2759"/>
<dbReference type="PANTHER" id="PTHR33065:SF184">
    <property type="entry name" value="DUF6598 DOMAIN-CONTAINING PROTEIN"/>
    <property type="match status" value="1"/>
</dbReference>
<dbReference type="AlphaFoldDB" id="A0A5J9UKD4"/>
<feature type="region of interest" description="Disordered" evidence="1">
    <location>
        <begin position="102"/>
        <end position="121"/>
    </location>
</feature>
<feature type="domain" description="DUF6598" evidence="2">
    <location>
        <begin position="28"/>
        <end position="273"/>
    </location>
</feature>
<sequence>MGSATGSTAPSPEQLRAAARVPAYGRQLLEVFSLRLVGPAAGGHPCGTVSIFDGQRGQIVYKRERDQPHRHHSSSRAQDGLTLTGPHRAISAEGSFAITLDLDDGSQEPASPSPEDEDGNKIGKIYRDIYQPSVEYDKIISQTVDTRCGPAEVTYAVLSNAVEGAVEVKLVDGGDGGVCGRIIARSRLFTVGTVLFDCEPDEGASAGEPTSTMIPLARSVLAVPLVWPLTVEADLRSSSGDEIAKGCLEFYPELEGEHTKRLTGWNGDIEVKIKWWDH</sequence>
<evidence type="ECO:0000313" key="4">
    <source>
        <dbReference type="Proteomes" id="UP000324897"/>
    </source>
</evidence>
<evidence type="ECO:0000259" key="2">
    <source>
        <dbReference type="Pfam" id="PF20241"/>
    </source>
</evidence>
<dbReference type="Gramene" id="TVU23865">
    <property type="protein sequence ID" value="TVU23865"/>
    <property type="gene ID" value="EJB05_26249"/>
</dbReference>
<gene>
    <name evidence="3" type="ORF">EJB05_26249</name>
</gene>
<dbReference type="InterPro" id="IPR046533">
    <property type="entry name" value="DUF6598"/>
</dbReference>
<dbReference type="Proteomes" id="UP000324897">
    <property type="component" value="Chromosome 2"/>
</dbReference>
<dbReference type="EMBL" id="RWGY01000013">
    <property type="protein sequence ID" value="TVU23865.1"/>
    <property type="molecule type" value="Genomic_DNA"/>
</dbReference>
<accession>A0A5J9UKD4</accession>
<keyword evidence="4" id="KW-1185">Reference proteome</keyword>
<dbReference type="Pfam" id="PF20241">
    <property type="entry name" value="DUF6598"/>
    <property type="match status" value="1"/>
</dbReference>